<organism evidence="2 3">
    <name type="scientific">Mytilus coruscus</name>
    <name type="common">Sea mussel</name>
    <dbReference type="NCBI Taxonomy" id="42192"/>
    <lineage>
        <taxon>Eukaryota</taxon>
        <taxon>Metazoa</taxon>
        <taxon>Spiralia</taxon>
        <taxon>Lophotrochozoa</taxon>
        <taxon>Mollusca</taxon>
        <taxon>Bivalvia</taxon>
        <taxon>Autobranchia</taxon>
        <taxon>Pteriomorphia</taxon>
        <taxon>Mytilida</taxon>
        <taxon>Mytiloidea</taxon>
        <taxon>Mytilidae</taxon>
        <taxon>Mytilinae</taxon>
        <taxon>Mytilus</taxon>
    </lineage>
</organism>
<sequence length="225" mass="24678">MNNVTPIKKDLLSLFDMPRKIVSPIPPTPKRQRTLENHPIEKKDSSPLALPDKAATEQGKKMAEDFSSPQKAAVHSDSYVGSVILFGYGCVKKEEKVVFPDGTIYSLSATWVADPKLVDMKSMNIQTDSCESKETSTNTMTYVVWPIADAATSTDLLTSDASTSTTVGTYERPIIETTIEITLDTEGVNEKKPVIDGSVTLIRRAVRIVTVTVTALHPIQPQKIQ</sequence>
<feature type="compositionally biased region" description="Basic and acidic residues" evidence="1">
    <location>
        <begin position="33"/>
        <end position="45"/>
    </location>
</feature>
<gene>
    <name evidence="2" type="ORF">MCOR_38045</name>
</gene>
<evidence type="ECO:0000313" key="3">
    <source>
        <dbReference type="Proteomes" id="UP000507470"/>
    </source>
</evidence>
<dbReference type="EMBL" id="CACVKT020006919">
    <property type="protein sequence ID" value="CAC5404235.1"/>
    <property type="molecule type" value="Genomic_DNA"/>
</dbReference>
<feature type="region of interest" description="Disordered" evidence="1">
    <location>
        <begin position="22"/>
        <end position="68"/>
    </location>
</feature>
<dbReference type="Proteomes" id="UP000507470">
    <property type="component" value="Unassembled WGS sequence"/>
</dbReference>
<reference evidence="2 3" key="1">
    <citation type="submission" date="2020-06" db="EMBL/GenBank/DDBJ databases">
        <authorList>
            <person name="Li R."/>
            <person name="Bekaert M."/>
        </authorList>
    </citation>
    <scope>NUCLEOTIDE SEQUENCE [LARGE SCALE GENOMIC DNA]</scope>
    <source>
        <strain evidence="3">wild</strain>
    </source>
</reference>
<feature type="compositionally biased region" description="Basic and acidic residues" evidence="1">
    <location>
        <begin position="54"/>
        <end position="64"/>
    </location>
</feature>
<keyword evidence="3" id="KW-1185">Reference proteome</keyword>
<proteinExistence type="predicted"/>
<protein>
    <submittedName>
        <fullName evidence="2">Uncharacterized protein</fullName>
    </submittedName>
</protein>
<name>A0A6J8D826_MYTCO</name>
<accession>A0A6J8D826</accession>
<evidence type="ECO:0000313" key="2">
    <source>
        <dbReference type="EMBL" id="CAC5404235.1"/>
    </source>
</evidence>
<evidence type="ECO:0000256" key="1">
    <source>
        <dbReference type="SAM" id="MobiDB-lite"/>
    </source>
</evidence>
<dbReference type="AlphaFoldDB" id="A0A6J8D826"/>